<dbReference type="AlphaFoldDB" id="A0A1F4S608"/>
<dbReference type="Proteomes" id="UP000177905">
    <property type="component" value="Unassembled WGS sequence"/>
</dbReference>
<protein>
    <submittedName>
        <fullName evidence="1">Uncharacterized protein</fullName>
    </submittedName>
</protein>
<dbReference type="Gene3D" id="3.40.50.10140">
    <property type="entry name" value="Toll/interleukin-1 receptor homology (TIR) domain"/>
    <property type="match status" value="1"/>
</dbReference>
<organism evidence="1 2">
    <name type="scientific">candidate division WOR-1 bacterium RIFOXYB2_FULL_36_35</name>
    <dbReference type="NCBI Taxonomy" id="1802578"/>
    <lineage>
        <taxon>Bacteria</taxon>
        <taxon>Bacillati</taxon>
        <taxon>Saganbacteria</taxon>
    </lineage>
</organism>
<name>A0A1F4S608_UNCSA</name>
<sequence length="326" mass="38049">MIVEENNSKKLKAKQKPILFISYSTVELALACFIENIIRGHVGDKIDIFVASRMPPGDKWQHTMLENKLKNADAIIPICSIASKLSGWVWWESAVVWANDKKIYPLTINISMNEFGAPLSLFAQAKSYFEIEELEETIKTIFSYFKLDTDFILSVEEKKELNDLKGEYFKKDTSAHIEIKYKTKEITQLLHEYSLEFSLTNNTKEAFKEVLCELYFPLIFIKDKSWRMPHITASKWKEDDRYLCLTFDFNNLRESAKNQYRKFLLPGKTLMPFGGAIHREAITPLLYSVDSFTHRNIDDYNVFWKVYINEGAPQDGIVPFKKLQEF</sequence>
<accession>A0A1F4S608</accession>
<evidence type="ECO:0000313" key="2">
    <source>
        <dbReference type="Proteomes" id="UP000177905"/>
    </source>
</evidence>
<gene>
    <name evidence="1" type="ORF">A2290_05960</name>
</gene>
<dbReference type="InterPro" id="IPR035897">
    <property type="entry name" value="Toll_tir_struct_dom_sf"/>
</dbReference>
<reference evidence="1 2" key="1">
    <citation type="journal article" date="2016" name="Nat. Commun.">
        <title>Thousands of microbial genomes shed light on interconnected biogeochemical processes in an aquifer system.</title>
        <authorList>
            <person name="Anantharaman K."/>
            <person name="Brown C.T."/>
            <person name="Hug L.A."/>
            <person name="Sharon I."/>
            <person name="Castelle C.J."/>
            <person name="Probst A.J."/>
            <person name="Thomas B.C."/>
            <person name="Singh A."/>
            <person name="Wilkins M.J."/>
            <person name="Karaoz U."/>
            <person name="Brodie E.L."/>
            <person name="Williams K.H."/>
            <person name="Hubbard S.S."/>
            <person name="Banfield J.F."/>
        </authorList>
    </citation>
    <scope>NUCLEOTIDE SEQUENCE [LARGE SCALE GENOMIC DNA]</scope>
</reference>
<comment type="caution">
    <text evidence="1">The sequence shown here is derived from an EMBL/GenBank/DDBJ whole genome shotgun (WGS) entry which is preliminary data.</text>
</comment>
<dbReference type="EMBL" id="MEUA01000017">
    <property type="protein sequence ID" value="OGC15862.1"/>
    <property type="molecule type" value="Genomic_DNA"/>
</dbReference>
<proteinExistence type="predicted"/>
<evidence type="ECO:0000313" key="1">
    <source>
        <dbReference type="EMBL" id="OGC15862.1"/>
    </source>
</evidence>